<comment type="caution">
    <text evidence="1">The sequence shown here is derived from an EMBL/GenBank/DDBJ whole genome shotgun (WGS) entry which is preliminary data.</text>
</comment>
<proteinExistence type="predicted"/>
<evidence type="ECO:0000313" key="1">
    <source>
        <dbReference type="EMBL" id="KAH3881734.1"/>
    </source>
</evidence>
<accession>A0A9D4MTR4</accession>
<evidence type="ECO:0000313" key="2">
    <source>
        <dbReference type="Proteomes" id="UP000828390"/>
    </source>
</evidence>
<reference evidence="1" key="2">
    <citation type="submission" date="2020-11" db="EMBL/GenBank/DDBJ databases">
        <authorList>
            <person name="McCartney M.A."/>
            <person name="Auch B."/>
            <person name="Kono T."/>
            <person name="Mallez S."/>
            <person name="Becker A."/>
            <person name="Gohl D.M."/>
            <person name="Silverstein K.A.T."/>
            <person name="Koren S."/>
            <person name="Bechman K.B."/>
            <person name="Herman A."/>
            <person name="Abrahante J.E."/>
            <person name="Garbe J."/>
        </authorList>
    </citation>
    <scope>NUCLEOTIDE SEQUENCE</scope>
    <source>
        <strain evidence="1">Duluth1</strain>
        <tissue evidence="1">Whole animal</tissue>
    </source>
</reference>
<dbReference type="AlphaFoldDB" id="A0A9D4MTR4"/>
<organism evidence="1 2">
    <name type="scientific">Dreissena polymorpha</name>
    <name type="common">Zebra mussel</name>
    <name type="synonym">Mytilus polymorpha</name>
    <dbReference type="NCBI Taxonomy" id="45954"/>
    <lineage>
        <taxon>Eukaryota</taxon>
        <taxon>Metazoa</taxon>
        <taxon>Spiralia</taxon>
        <taxon>Lophotrochozoa</taxon>
        <taxon>Mollusca</taxon>
        <taxon>Bivalvia</taxon>
        <taxon>Autobranchia</taxon>
        <taxon>Heteroconchia</taxon>
        <taxon>Euheterodonta</taxon>
        <taxon>Imparidentia</taxon>
        <taxon>Neoheterodontei</taxon>
        <taxon>Myida</taxon>
        <taxon>Dreissenoidea</taxon>
        <taxon>Dreissenidae</taxon>
        <taxon>Dreissena</taxon>
    </lineage>
</organism>
<protein>
    <submittedName>
        <fullName evidence="1">Uncharacterized protein</fullName>
    </submittedName>
</protein>
<sequence>MTEAIAVQEMIHLLSYVTMDLVLLTVSSKTGARGTLVRSRAEEEYKIACASVTSHLTFPMVWTVWESHTRTRHVEIQIAQSMEY</sequence>
<name>A0A9D4MTR4_DREPO</name>
<gene>
    <name evidence="1" type="ORF">DPMN_005661</name>
</gene>
<reference evidence="1" key="1">
    <citation type="journal article" date="2019" name="bioRxiv">
        <title>The Genome of the Zebra Mussel, Dreissena polymorpha: A Resource for Invasive Species Research.</title>
        <authorList>
            <person name="McCartney M.A."/>
            <person name="Auch B."/>
            <person name="Kono T."/>
            <person name="Mallez S."/>
            <person name="Zhang Y."/>
            <person name="Obille A."/>
            <person name="Becker A."/>
            <person name="Abrahante J.E."/>
            <person name="Garbe J."/>
            <person name="Badalamenti J.P."/>
            <person name="Herman A."/>
            <person name="Mangelson H."/>
            <person name="Liachko I."/>
            <person name="Sullivan S."/>
            <person name="Sone E.D."/>
            <person name="Koren S."/>
            <person name="Silverstein K.A.T."/>
            <person name="Beckman K.B."/>
            <person name="Gohl D.M."/>
        </authorList>
    </citation>
    <scope>NUCLEOTIDE SEQUENCE</scope>
    <source>
        <strain evidence="1">Duluth1</strain>
        <tissue evidence="1">Whole animal</tissue>
    </source>
</reference>
<dbReference type="EMBL" id="JAIWYP010000001">
    <property type="protein sequence ID" value="KAH3881734.1"/>
    <property type="molecule type" value="Genomic_DNA"/>
</dbReference>
<keyword evidence="2" id="KW-1185">Reference proteome</keyword>
<dbReference type="Proteomes" id="UP000828390">
    <property type="component" value="Unassembled WGS sequence"/>
</dbReference>